<evidence type="ECO:0008006" key="4">
    <source>
        <dbReference type="Google" id="ProtNLM"/>
    </source>
</evidence>
<evidence type="ECO:0000313" key="2">
    <source>
        <dbReference type="EMBL" id="OIJ68011.1"/>
    </source>
</evidence>
<feature type="region of interest" description="Disordered" evidence="1">
    <location>
        <begin position="38"/>
        <end position="70"/>
    </location>
</feature>
<dbReference type="Pfam" id="PF13822">
    <property type="entry name" value="ACC_epsilon"/>
    <property type="match status" value="1"/>
</dbReference>
<reference evidence="2" key="1">
    <citation type="submission" date="2016-10" db="EMBL/GenBank/DDBJ databases">
        <title>Genome sequence of Streptomyces mangrovisoli MUSC 149.</title>
        <authorList>
            <person name="Lee L.-H."/>
            <person name="Ser H.-L."/>
        </authorList>
    </citation>
    <scope>NUCLEOTIDE SEQUENCE [LARGE SCALE GENOMIC DNA]</scope>
    <source>
        <strain evidence="2">MUSC 149</strain>
    </source>
</reference>
<accession>A0A1J4P066</accession>
<organism evidence="2 3">
    <name type="scientific">Streptomyces mangrovisoli</name>
    <dbReference type="NCBI Taxonomy" id="1428628"/>
    <lineage>
        <taxon>Bacteria</taxon>
        <taxon>Bacillati</taxon>
        <taxon>Actinomycetota</taxon>
        <taxon>Actinomycetes</taxon>
        <taxon>Kitasatosporales</taxon>
        <taxon>Streptomycetaceae</taxon>
        <taxon>Streptomyces</taxon>
    </lineage>
</organism>
<dbReference type="GO" id="GO:0003989">
    <property type="term" value="F:acetyl-CoA carboxylase activity"/>
    <property type="evidence" value="ECO:0007669"/>
    <property type="project" value="InterPro"/>
</dbReference>
<name>A0A1J4P066_9ACTN</name>
<dbReference type="AlphaFoldDB" id="A0A1J4P066"/>
<dbReference type="InterPro" id="IPR032716">
    <property type="entry name" value="ACC_epsilon"/>
</dbReference>
<comment type="caution">
    <text evidence="2">The sequence shown here is derived from an EMBL/GenBank/DDBJ whole genome shotgun (WGS) entry which is preliminary data.</text>
</comment>
<proteinExistence type="predicted"/>
<evidence type="ECO:0000313" key="3">
    <source>
        <dbReference type="Proteomes" id="UP000034196"/>
    </source>
</evidence>
<feature type="compositionally biased region" description="Low complexity" evidence="1">
    <location>
        <begin position="38"/>
        <end position="48"/>
    </location>
</feature>
<evidence type="ECO:0000256" key="1">
    <source>
        <dbReference type="SAM" id="MobiDB-lite"/>
    </source>
</evidence>
<sequence length="70" mass="7508">MGATGETGHTEDAVRIVRGQATEEELAAVMVVLLALRAGGAPERPGGPARRRAGSRLRGPERYRAPRSWQ</sequence>
<keyword evidence="3" id="KW-1185">Reference proteome</keyword>
<protein>
    <recommendedName>
        <fullName evidence="4">Acyl-CoA carboxylase subunit epsilon</fullName>
    </recommendedName>
</protein>
<gene>
    <name evidence="2" type="ORF">WN71_009370</name>
</gene>
<dbReference type="EMBL" id="LAVA02000019">
    <property type="protein sequence ID" value="OIJ68011.1"/>
    <property type="molecule type" value="Genomic_DNA"/>
</dbReference>
<dbReference type="RefSeq" id="WP_046591319.1">
    <property type="nucleotide sequence ID" value="NZ_LAVA02000019.1"/>
</dbReference>
<dbReference type="GO" id="GO:0004658">
    <property type="term" value="F:propionyl-CoA carboxylase activity"/>
    <property type="evidence" value="ECO:0007669"/>
    <property type="project" value="InterPro"/>
</dbReference>
<dbReference type="Proteomes" id="UP000034196">
    <property type="component" value="Unassembled WGS sequence"/>
</dbReference>